<dbReference type="Pfam" id="PF00679">
    <property type="entry name" value="EFG_C"/>
    <property type="match status" value="1"/>
</dbReference>
<dbReference type="VEuPathDB" id="FungiDB:F503_06065"/>
<dbReference type="SUPFAM" id="SSF54980">
    <property type="entry name" value="EF-G C-terminal domain-like"/>
    <property type="match status" value="2"/>
</dbReference>
<sequence length="1801" mass="196207">MAELTKSTSNRFRKHVGFDNIPLGEATKYNPLGYTLSISHYGYRPQKNSRTVMVGVDQNVYSDFALQWLVEEYADDGDEIICVHVVDKDARSEEKNYKARAETMVERIKNKIPENRAIGIKLEYAVGKLHDTFQKLPSMLVVGTRGRSLGGIQGLVTKNSFSKYCLQYSPVPTVVVRDYEKRKKKKEKRSNDPTRQIYASMLARTSGVHEANLETSSIYDMEARISPDEEAHKVAAAIGLPAAFDPTLKPIDIDQILGRRSRTSSPAPGAASPSPTAAGSRSPLQTQASGFTPTSTIVPSPLSEGVSSTALESGSIRSGGDAADLASDGVPDKASVESEDEDSGDDDDNDSGGFEVMSGDQALRHDQARGRGNNNSANTITETLNRTRLHNMEMAEGDALKKNKQAIEDDEEEERASKESAGYGPPEATGEDMGTPTNVPPEEPVAGPSRTAEESVPINTAPEMPADGAPETVGEATEAPASSSSGTARGTPSRRRKSILKNTKKPYPPPETDSDDNETATASGSGRPRNENRQMPAVPGMGETHNGERIGSVSVPDPSTSLPRQPDHTQDLPRSDRPAPTPRAPQFSSQDPSSKDNSSGQQSVARTQSLLADVTVEMVEDARRKRRSAAAPVSEVRDDSRKRKRGRDCCCSSDLSQPRHIWAFSLPPSPALLLTFRSTLDLALTMPVVSPEQLGALQQHGDNVRNICVLAHVDHGKTSLTDALIATNGIISPKMAGKIRYLDSRPDEQLRGITMESSAISLLFSMMRRPSPDEAPVANNYLVNLIDSPGHIDFSSEVSTASRLCDGAVVLVDAVEGVCSQTVTVLRQTWVEKLKPLLVINKMDRLITELKMTPGDAYVHVSKLVEQVNAVLGSFFQGERMEEDLNWRERMDERVAAAKEAQESGVHDGGTTVSQADEFQEKDDEDIYFAPERNNVIFSSAIDGWAFTPRQFAVLYERKLGIKSHLLEKVLWGSFYLDPKTKKVLGAKHLKGRNLKPMFVQLVLEPIWAVYNATMGGVNNDHSLNNNSTAGRSDPDALDKITKSLNITIPPHIKRSRDPRLLMTTIFSSWLPLSTALLVSVVESLPSPRVAQSERMGELLDRSPDADHIDPKIRSAMVSFDQSKTQPVVAYVSKMVSVPESELPENRRKASGLSADEAREMARQRRAEIARTQAAAVAAEAAYGAGNATSQDDEMELINSFATASLTETKTGAEPETKLDPEHLVGFARIYSGTLSVGDEIYVLPPKFSPAHPHRPQSEPTKVTVKALYMIMGRNLEALDQVPAGVVFGIRGLDKEGEGGGSAVLKSATLCTTFEGAPNLAGVARGAAAGRPIVRVALEPENPADLDKMIAGLKLLVQSDPCAEYEQFSNGEHVLLTAGELHLERCLTDLRERFARCEIQAGEAIVPYRETIVRAEEMRPPANKELGRGVVQSLTSSKQVSVTVRVRPLPVSVTDFLNKNPATIHRLSSEATTSKASHEESAEAAAVAEEDEEQSGEQVLSADEFKKQLQTLLEGGSKKGAQAEAWKGVTDKIVAFGPRRVGPNVLVDGTSGQSLQKLFGGSSTNGKTKGDEIDADEVIEPAHFADKIVYAFQLAMAQGPLCHEPVQGVAVIVEEVKIVGDGDENSSLLVRDGLGRLTGEVIKTTQQIIHRGFLDWSPRLMLAMYSCEIQASNAAEVLGRVYDVLTRRRGRVLSETMKEGTPFFTIVSLLPVAESFGFADDMRKRTSGAAQPQLIFTGFEVLDEDPHWVPFTEDDLEDLGEFGDRENVAKRYMDRVRRRKGLLVEGRNVARDAEKQKTLKR</sequence>
<dbReference type="GO" id="GO:1990904">
    <property type="term" value="C:ribonucleoprotein complex"/>
    <property type="evidence" value="ECO:0007669"/>
    <property type="project" value="TreeGrafter"/>
</dbReference>
<dbReference type="CDD" id="cd16261">
    <property type="entry name" value="EF2_snRNP_III"/>
    <property type="match status" value="1"/>
</dbReference>
<dbReference type="EMBL" id="KE148146">
    <property type="protein sequence ID" value="EPE10970.1"/>
    <property type="molecule type" value="Genomic_DNA"/>
</dbReference>
<feature type="compositionally biased region" description="Low complexity" evidence="10">
    <location>
        <begin position="263"/>
        <end position="283"/>
    </location>
</feature>
<dbReference type="FunFam" id="3.30.70.870:FF:000002">
    <property type="entry name" value="Translation elongation factor 2"/>
    <property type="match status" value="1"/>
</dbReference>
<dbReference type="Gene3D" id="3.40.50.620">
    <property type="entry name" value="HUPs"/>
    <property type="match status" value="1"/>
</dbReference>
<evidence type="ECO:0000256" key="1">
    <source>
        <dbReference type="ARBA" id="ARBA00004496"/>
    </source>
</evidence>
<feature type="compositionally biased region" description="Low complexity" evidence="10">
    <location>
        <begin position="588"/>
        <end position="599"/>
    </location>
</feature>
<dbReference type="CDD" id="cd23659">
    <property type="entry name" value="USP_At3g01520-like"/>
    <property type="match status" value="1"/>
</dbReference>
<dbReference type="Pfam" id="PF00009">
    <property type="entry name" value="GTP_EFTU"/>
    <property type="match status" value="1"/>
</dbReference>
<dbReference type="InterPro" id="IPR005225">
    <property type="entry name" value="Small_GTP-bd"/>
</dbReference>
<evidence type="ECO:0000256" key="4">
    <source>
        <dbReference type="ARBA" id="ARBA00022741"/>
    </source>
</evidence>
<evidence type="ECO:0000256" key="9">
    <source>
        <dbReference type="ARBA" id="ARBA00081809"/>
    </source>
</evidence>
<dbReference type="SUPFAM" id="SSF54211">
    <property type="entry name" value="Ribosomal protein S5 domain 2-like"/>
    <property type="match status" value="1"/>
</dbReference>
<evidence type="ECO:0000256" key="6">
    <source>
        <dbReference type="ARBA" id="ARBA00023134"/>
    </source>
</evidence>
<dbReference type="Gene3D" id="3.40.50.300">
    <property type="entry name" value="P-loop containing nucleotide triphosphate hydrolases"/>
    <property type="match status" value="1"/>
</dbReference>
<evidence type="ECO:0000313" key="13">
    <source>
        <dbReference type="Proteomes" id="UP000016923"/>
    </source>
</evidence>
<dbReference type="FunFam" id="3.40.50.300:FF:000746">
    <property type="entry name" value="Ribosome assembly protein 1"/>
    <property type="match status" value="1"/>
</dbReference>
<feature type="compositionally biased region" description="Acidic residues" evidence="10">
    <location>
        <begin position="337"/>
        <end position="350"/>
    </location>
</feature>
<dbReference type="Proteomes" id="UP000016923">
    <property type="component" value="Unassembled WGS sequence"/>
</dbReference>
<feature type="domain" description="Tr-type G" evidence="11">
    <location>
        <begin position="702"/>
        <end position="980"/>
    </location>
</feature>
<feature type="compositionally biased region" description="Polar residues" evidence="10">
    <location>
        <begin position="372"/>
        <end position="386"/>
    </location>
</feature>
<dbReference type="FunFam" id="3.30.70.240:FF:000006">
    <property type="entry name" value="Elongation factor like GTPase 1"/>
    <property type="match status" value="1"/>
</dbReference>
<dbReference type="GO" id="GO:0003924">
    <property type="term" value="F:GTPase activity"/>
    <property type="evidence" value="ECO:0007669"/>
    <property type="project" value="InterPro"/>
</dbReference>
<evidence type="ECO:0000256" key="2">
    <source>
        <dbReference type="ARBA" id="ARBA00022490"/>
    </source>
</evidence>
<dbReference type="InterPro" id="IPR000640">
    <property type="entry name" value="EFG_V-like"/>
</dbReference>
<dbReference type="Pfam" id="PF25118">
    <property type="entry name" value="EFL1"/>
    <property type="match status" value="1"/>
</dbReference>
<gene>
    <name evidence="12" type="ORF">F503_06065</name>
</gene>
<dbReference type="PANTHER" id="PTHR42908:SF3">
    <property type="entry name" value="ELONGATION FACTOR-LIKE GTPASE 1"/>
    <property type="match status" value="1"/>
</dbReference>
<dbReference type="Pfam" id="PF14492">
    <property type="entry name" value="EFG_III"/>
    <property type="match status" value="1"/>
</dbReference>
<dbReference type="CDD" id="cd16268">
    <property type="entry name" value="EF2_II"/>
    <property type="match status" value="1"/>
</dbReference>
<evidence type="ECO:0000256" key="7">
    <source>
        <dbReference type="ARBA" id="ARBA00048548"/>
    </source>
</evidence>
<accession>S3DBL8</accession>
<dbReference type="Gene3D" id="3.30.230.10">
    <property type="match status" value="1"/>
</dbReference>
<dbReference type="NCBIfam" id="TIGR00231">
    <property type="entry name" value="small_GTP"/>
    <property type="match status" value="1"/>
</dbReference>
<evidence type="ECO:0000256" key="8">
    <source>
        <dbReference type="ARBA" id="ARBA00068031"/>
    </source>
</evidence>
<feature type="compositionally biased region" description="Polar residues" evidence="10">
    <location>
        <begin position="284"/>
        <end position="298"/>
    </location>
</feature>
<name>S3DBL8_OPHP1</name>
<dbReference type="InterPro" id="IPR004161">
    <property type="entry name" value="EFTu-like_2"/>
</dbReference>
<evidence type="ECO:0000256" key="5">
    <source>
        <dbReference type="ARBA" id="ARBA00022801"/>
    </source>
</evidence>
<keyword evidence="5" id="KW-0378">Hydrolase</keyword>
<keyword evidence="12" id="KW-0648">Protein biosynthesis</keyword>
<dbReference type="InterPro" id="IPR014729">
    <property type="entry name" value="Rossmann-like_a/b/a_fold"/>
</dbReference>
<dbReference type="InterPro" id="IPR056752">
    <property type="entry name" value="EFL1"/>
</dbReference>
<feature type="compositionally biased region" description="Polar residues" evidence="10">
    <location>
        <begin position="600"/>
        <end position="610"/>
    </location>
</feature>
<dbReference type="PANTHER" id="PTHR42908">
    <property type="entry name" value="TRANSLATION ELONGATION FACTOR-RELATED"/>
    <property type="match status" value="1"/>
</dbReference>
<feature type="compositionally biased region" description="Basic and acidic residues" evidence="10">
    <location>
        <begin position="565"/>
        <end position="577"/>
    </location>
</feature>
<dbReference type="InterPro" id="IPR014721">
    <property type="entry name" value="Ribsml_uS5_D2-typ_fold_subgr"/>
</dbReference>
<dbReference type="HOGENOM" id="CLU_238081_0_0_1"/>
<dbReference type="CDD" id="cd01681">
    <property type="entry name" value="aeEF2_snRNP_like_IV"/>
    <property type="match status" value="1"/>
</dbReference>
<dbReference type="Gene3D" id="2.40.30.10">
    <property type="entry name" value="Translation factors"/>
    <property type="match status" value="1"/>
</dbReference>
<dbReference type="SUPFAM" id="SSF50447">
    <property type="entry name" value="Translation proteins"/>
    <property type="match status" value="1"/>
</dbReference>
<keyword evidence="12" id="KW-0251">Elongation factor</keyword>
<keyword evidence="2" id="KW-0963">Cytoplasm</keyword>
<dbReference type="InterPro" id="IPR041095">
    <property type="entry name" value="EFG_II"/>
</dbReference>
<dbReference type="GO" id="GO:0005525">
    <property type="term" value="F:GTP binding"/>
    <property type="evidence" value="ECO:0007669"/>
    <property type="project" value="UniProtKB-KW"/>
</dbReference>
<keyword evidence="6" id="KW-0342">GTP-binding</keyword>
<dbReference type="InterPro" id="IPR035647">
    <property type="entry name" value="EFG_III/V"/>
</dbReference>
<keyword evidence="13" id="KW-1185">Reference proteome</keyword>
<feature type="compositionally biased region" description="Basic residues" evidence="10">
    <location>
        <begin position="492"/>
        <end position="504"/>
    </location>
</feature>
<dbReference type="CDD" id="cd01885">
    <property type="entry name" value="EF2"/>
    <property type="match status" value="1"/>
</dbReference>
<dbReference type="SUPFAM" id="SSF52402">
    <property type="entry name" value="Adenine nucleotide alpha hydrolases-like"/>
    <property type="match status" value="1"/>
</dbReference>
<dbReference type="CDD" id="cd04096">
    <property type="entry name" value="eEF2_snRNP_like_C"/>
    <property type="match status" value="1"/>
</dbReference>
<dbReference type="GO" id="GO:0003746">
    <property type="term" value="F:translation elongation factor activity"/>
    <property type="evidence" value="ECO:0007669"/>
    <property type="project" value="UniProtKB-KW"/>
</dbReference>
<comment type="subcellular location">
    <subcellularLocation>
        <location evidence="1">Cytoplasm</location>
    </subcellularLocation>
</comment>
<dbReference type="eggNOG" id="KOG0467">
    <property type="taxonomic scope" value="Eukaryota"/>
</dbReference>
<evidence type="ECO:0000313" key="12">
    <source>
        <dbReference type="EMBL" id="EPE10970.1"/>
    </source>
</evidence>
<keyword evidence="4" id="KW-0547">Nucleotide-binding</keyword>
<protein>
    <recommendedName>
        <fullName evidence="8">Ribosome assembly protein 1</fullName>
    </recommendedName>
    <alternativeName>
        <fullName evidence="9">Elongation factor-like 1</fullName>
    </alternativeName>
</protein>
<dbReference type="PRINTS" id="PR00315">
    <property type="entry name" value="ELONGATNFCT"/>
</dbReference>
<dbReference type="GO" id="GO:0043022">
    <property type="term" value="F:ribosome binding"/>
    <property type="evidence" value="ECO:0007669"/>
    <property type="project" value="TreeGrafter"/>
</dbReference>
<feature type="region of interest" description="Disordered" evidence="10">
    <location>
        <begin position="1468"/>
        <end position="1500"/>
    </location>
</feature>
<dbReference type="Pfam" id="PF00582">
    <property type="entry name" value="Usp"/>
    <property type="match status" value="1"/>
</dbReference>
<feature type="region of interest" description="Disordered" evidence="10">
    <location>
        <begin position="623"/>
        <end position="648"/>
    </location>
</feature>
<dbReference type="PROSITE" id="PS51722">
    <property type="entry name" value="G_TR_2"/>
    <property type="match status" value="1"/>
</dbReference>
<dbReference type="OrthoDB" id="364892at2759"/>
<feature type="compositionally biased region" description="Polar residues" evidence="10">
    <location>
        <begin position="480"/>
        <end position="490"/>
    </location>
</feature>
<dbReference type="InterPro" id="IPR009000">
    <property type="entry name" value="Transl_B-barrel_sf"/>
</dbReference>
<evidence type="ECO:0000256" key="3">
    <source>
        <dbReference type="ARBA" id="ARBA00022517"/>
    </source>
</evidence>
<dbReference type="InterPro" id="IPR020568">
    <property type="entry name" value="Ribosomal_Su5_D2-typ_SF"/>
</dbReference>
<dbReference type="FunFam" id="3.90.1430.10:FF:000002">
    <property type="entry name" value="Elongation factor like GTPase 1"/>
    <property type="match status" value="1"/>
</dbReference>
<feature type="region of interest" description="Disordered" evidence="10">
    <location>
        <begin position="259"/>
        <end position="610"/>
    </location>
</feature>
<keyword evidence="3" id="KW-0690">Ribosome biogenesis</keyword>
<dbReference type="Gene3D" id="3.30.70.870">
    <property type="entry name" value="Elongation Factor G (Translational Gtpase), domain 3"/>
    <property type="match status" value="1"/>
</dbReference>
<dbReference type="SUPFAM" id="SSF52540">
    <property type="entry name" value="P-loop containing nucleoside triphosphate hydrolases"/>
    <property type="match status" value="1"/>
</dbReference>
<dbReference type="STRING" id="1262450.S3DBL8"/>
<comment type="catalytic activity">
    <reaction evidence="7">
        <text>GTP + H2O = GDP + phosphate + H(+)</text>
        <dbReference type="Rhea" id="RHEA:19669"/>
        <dbReference type="ChEBI" id="CHEBI:15377"/>
        <dbReference type="ChEBI" id="CHEBI:15378"/>
        <dbReference type="ChEBI" id="CHEBI:37565"/>
        <dbReference type="ChEBI" id="CHEBI:43474"/>
        <dbReference type="ChEBI" id="CHEBI:58189"/>
    </reaction>
</comment>
<dbReference type="GO" id="GO:0005829">
    <property type="term" value="C:cytosol"/>
    <property type="evidence" value="ECO:0007669"/>
    <property type="project" value="TreeGrafter"/>
</dbReference>
<organism evidence="12 13">
    <name type="scientific">Ophiostoma piceae (strain UAMH 11346)</name>
    <name type="common">Sap stain fungus</name>
    <dbReference type="NCBI Taxonomy" id="1262450"/>
    <lineage>
        <taxon>Eukaryota</taxon>
        <taxon>Fungi</taxon>
        <taxon>Dikarya</taxon>
        <taxon>Ascomycota</taxon>
        <taxon>Pezizomycotina</taxon>
        <taxon>Sordariomycetes</taxon>
        <taxon>Sordariomycetidae</taxon>
        <taxon>Ophiostomatales</taxon>
        <taxon>Ophiostomataceae</taxon>
        <taxon>Ophiostoma</taxon>
    </lineage>
</organism>
<reference evidence="12 13" key="1">
    <citation type="journal article" date="2013" name="BMC Genomics">
        <title>The genome and transcriptome of the pine saprophyte Ophiostoma piceae, and a comparison with the bark beetle-associated pine pathogen Grosmannia clavigera.</title>
        <authorList>
            <person name="Haridas S."/>
            <person name="Wang Y."/>
            <person name="Lim L."/>
            <person name="Massoumi Alamouti S."/>
            <person name="Jackman S."/>
            <person name="Docking R."/>
            <person name="Robertson G."/>
            <person name="Birol I."/>
            <person name="Bohlmann J."/>
            <person name="Breuil C."/>
        </authorList>
    </citation>
    <scope>NUCLEOTIDE SEQUENCE [LARGE SCALE GENOMIC DNA]</scope>
    <source>
        <strain evidence="12 13">UAMH 11346</strain>
    </source>
</reference>
<dbReference type="InterPro" id="IPR000795">
    <property type="entry name" value="T_Tr_GTP-bd_dom"/>
</dbReference>
<dbReference type="Gene3D" id="3.90.1430.10">
    <property type="entry name" value="Yeast translation eEF2 (G' domain)"/>
    <property type="match status" value="1"/>
</dbReference>
<dbReference type="InterPro" id="IPR027417">
    <property type="entry name" value="P-loop_NTPase"/>
</dbReference>
<dbReference type="SMART" id="SM00838">
    <property type="entry name" value="EFG_C"/>
    <property type="match status" value="1"/>
</dbReference>
<proteinExistence type="predicted"/>
<dbReference type="Gene3D" id="3.30.70.240">
    <property type="match status" value="1"/>
</dbReference>
<dbReference type="GO" id="GO:0042256">
    <property type="term" value="P:cytosolic ribosome assembly"/>
    <property type="evidence" value="ECO:0007669"/>
    <property type="project" value="UniProtKB-ARBA"/>
</dbReference>
<dbReference type="Pfam" id="PF03144">
    <property type="entry name" value="GTP_EFTU_D2"/>
    <property type="match status" value="1"/>
</dbReference>
<evidence type="ECO:0000256" key="10">
    <source>
        <dbReference type="SAM" id="MobiDB-lite"/>
    </source>
</evidence>
<feature type="compositionally biased region" description="Basic and acidic residues" evidence="10">
    <location>
        <begin position="390"/>
        <end position="407"/>
    </location>
</feature>
<dbReference type="InterPro" id="IPR006016">
    <property type="entry name" value="UspA"/>
</dbReference>
<feature type="compositionally biased region" description="Polar residues" evidence="10">
    <location>
        <begin position="305"/>
        <end position="316"/>
    </location>
</feature>
<evidence type="ECO:0000259" key="11">
    <source>
        <dbReference type="PROSITE" id="PS51722"/>
    </source>
</evidence>